<dbReference type="InterPro" id="IPR042267">
    <property type="entry name" value="VTC_sf"/>
</dbReference>
<reference evidence="2 3" key="1">
    <citation type="submission" date="2018-02" db="EMBL/GenBank/DDBJ databases">
        <title>Draft genome sequence of Streptococcus oricebi CCUG 70868T type strain.</title>
        <authorList>
            <person name="Mendez V."/>
            <person name="Salva-Serra F."/>
            <person name="Jaen-Luchoro D."/>
            <person name="Gonzales-Siles L."/>
            <person name="Karlsson R."/>
            <person name="Engstrom-Jakobsson H."/>
            <person name="Busquets A."/>
            <person name="Gomila M."/>
            <person name="Pineiro-Iglesias B."/>
            <person name="Bennasar-Figueras A."/>
            <person name="Seeger M."/>
            <person name="Moore E."/>
        </authorList>
    </citation>
    <scope>NUCLEOTIDE SEQUENCE [LARGE SCALE GENOMIC DNA]</scope>
    <source>
        <strain evidence="2 3">CCUG 70868</strain>
    </source>
</reference>
<keyword evidence="3" id="KW-1185">Reference proteome</keyword>
<evidence type="ECO:0000313" key="2">
    <source>
        <dbReference type="EMBL" id="MBP2623647.1"/>
    </source>
</evidence>
<dbReference type="RefSeq" id="WP_209628154.1">
    <property type="nucleotide sequence ID" value="NZ_PRDG01000004.1"/>
</dbReference>
<gene>
    <name evidence="2" type="ORF">C4K46_06800</name>
</gene>
<proteinExistence type="predicted"/>
<dbReference type="CDD" id="cd07750">
    <property type="entry name" value="PolyPPase_VTC_like"/>
    <property type="match status" value="1"/>
</dbReference>
<organism evidence="2 3">
    <name type="scientific">Streptococcus oricebi</name>
    <dbReference type="NCBI Taxonomy" id="1547447"/>
    <lineage>
        <taxon>Bacteria</taxon>
        <taxon>Bacillati</taxon>
        <taxon>Bacillota</taxon>
        <taxon>Bacilli</taxon>
        <taxon>Lactobacillales</taxon>
        <taxon>Streptococcaceae</taxon>
        <taxon>Streptococcus</taxon>
    </lineage>
</organism>
<dbReference type="Gene3D" id="3.20.100.30">
    <property type="entry name" value="VTC, catalytic tunnel domain"/>
    <property type="match status" value="1"/>
</dbReference>
<dbReference type="EMBL" id="PRDG01000004">
    <property type="protein sequence ID" value="MBP2623647.1"/>
    <property type="molecule type" value="Genomic_DNA"/>
</dbReference>
<accession>A0ABS5B486</accession>
<evidence type="ECO:0000313" key="3">
    <source>
        <dbReference type="Proteomes" id="UP001519296"/>
    </source>
</evidence>
<sequence>MSTKKEQYRHEMKYLISYPEKELLVKRFQELLSLDRHASGGGYTIRSLYFDDHWNRAYEEKEAGILMRKKYRIRIYNFSDRSIKLERKKKFGSHIYKEAAPLTREETEKIIAGDYDFLLKSEYSLCREFYYECVSNVMRPRVIVDYEREPWIFDLGTVRLTFDADVRAAVGSFDIFDPNLPSLPVLEPGKLVLEVKYTEFLPQVIKEIIPTQADEFVAVSKYVLCYEKTRYLNGFEYWYET</sequence>
<dbReference type="Proteomes" id="UP001519296">
    <property type="component" value="Unassembled WGS sequence"/>
</dbReference>
<comment type="caution">
    <text evidence="2">The sequence shown here is derived from an EMBL/GenBank/DDBJ whole genome shotgun (WGS) entry which is preliminary data.</text>
</comment>
<name>A0ABS5B486_9STRE</name>
<evidence type="ECO:0000259" key="1">
    <source>
        <dbReference type="Pfam" id="PF09359"/>
    </source>
</evidence>
<protein>
    <submittedName>
        <fullName evidence="2">Transporter</fullName>
    </submittedName>
</protein>
<dbReference type="Pfam" id="PF09359">
    <property type="entry name" value="VTC"/>
    <property type="match status" value="1"/>
</dbReference>
<dbReference type="InterPro" id="IPR018966">
    <property type="entry name" value="VTC_domain"/>
</dbReference>
<feature type="domain" description="VTC" evidence="1">
    <location>
        <begin position="9"/>
        <end position="227"/>
    </location>
</feature>